<dbReference type="EMBL" id="BAAAKV010000063">
    <property type="protein sequence ID" value="GAA1191156.1"/>
    <property type="molecule type" value="Genomic_DNA"/>
</dbReference>
<gene>
    <name evidence="3" type="ORF">GCM10009654_55710</name>
</gene>
<reference evidence="3 4" key="1">
    <citation type="journal article" date="2019" name="Int. J. Syst. Evol. Microbiol.">
        <title>The Global Catalogue of Microorganisms (GCM) 10K type strain sequencing project: providing services to taxonomists for standard genome sequencing and annotation.</title>
        <authorList>
            <consortium name="The Broad Institute Genomics Platform"/>
            <consortium name="The Broad Institute Genome Sequencing Center for Infectious Disease"/>
            <person name="Wu L."/>
            <person name="Ma J."/>
        </authorList>
    </citation>
    <scope>NUCLEOTIDE SEQUENCE [LARGE SCALE GENOMIC DNA]</scope>
    <source>
        <strain evidence="3 4">JCM 12696</strain>
    </source>
</reference>
<protein>
    <recommendedName>
        <fullName evidence="2">Barstar (barnase inhibitor) domain-containing protein</fullName>
    </recommendedName>
</protein>
<dbReference type="SUPFAM" id="SSF52038">
    <property type="entry name" value="Barstar-related"/>
    <property type="match status" value="1"/>
</dbReference>
<accession>A0ABN1V2Q6</accession>
<comment type="caution">
    <text evidence="3">The sequence shown here is derived from an EMBL/GenBank/DDBJ whole genome shotgun (WGS) entry which is preliminary data.</text>
</comment>
<dbReference type="Pfam" id="PF01337">
    <property type="entry name" value="Barstar"/>
    <property type="match status" value="1"/>
</dbReference>
<evidence type="ECO:0000313" key="3">
    <source>
        <dbReference type="EMBL" id="GAA1191156.1"/>
    </source>
</evidence>
<dbReference type="Gene3D" id="3.30.370.10">
    <property type="entry name" value="Barstar-like"/>
    <property type="match status" value="1"/>
</dbReference>
<name>A0ABN1V2Q6_9ACTN</name>
<dbReference type="Proteomes" id="UP001501371">
    <property type="component" value="Unassembled WGS sequence"/>
</dbReference>
<evidence type="ECO:0000259" key="2">
    <source>
        <dbReference type="Pfam" id="PF01337"/>
    </source>
</evidence>
<comment type="similarity">
    <text evidence="1">Belongs to the barstar family.</text>
</comment>
<evidence type="ECO:0000313" key="4">
    <source>
        <dbReference type="Proteomes" id="UP001501371"/>
    </source>
</evidence>
<dbReference type="InterPro" id="IPR000468">
    <property type="entry name" value="Barstar"/>
</dbReference>
<feature type="domain" description="Barstar (barnase inhibitor)" evidence="2">
    <location>
        <begin position="4"/>
        <end position="84"/>
    </location>
</feature>
<proteinExistence type="inferred from homology"/>
<dbReference type="RefSeq" id="WP_344282392.1">
    <property type="nucleotide sequence ID" value="NZ_BAAAKV010000063.1"/>
</dbReference>
<evidence type="ECO:0000256" key="1">
    <source>
        <dbReference type="ARBA" id="ARBA00006845"/>
    </source>
</evidence>
<dbReference type="InterPro" id="IPR035905">
    <property type="entry name" value="Barstar-like_sf"/>
</dbReference>
<organism evidence="3 4">
    <name type="scientific">Streptomyces hebeiensis</name>
    <dbReference type="NCBI Taxonomy" id="229486"/>
    <lineage>
        <taxon>Bacteria</taxon>
        <taxon>Bacillati</taxon>
        <taxon>Actinomycetota</taxon>
        <taxon>Actinomycetes</taxon>
        <taxon>Kitasatosporales</taxon>
        <taxon>Streptomycetaceae</taxon>
        <taxon>Streptomyces</taxon>
    </lineage>
</organism>
<keyword evidence="4" id="KW-1185">Reference proteome</keyword>
<sequence>MTVTFVIDGAEVTGLDRFWQVIGEAVNGPGGYFGSNLDALADCLCGGYGTPDDGDFVIEWRRHELSRRALGRDETVRVLQRRLERAHPTSRPAIRARLEEVRAGRGPTVFDELVALIEDKAPGVLRLL</sequence>